<evidence type="ECO:0000256" key="1">
    <source>
        <dbReference type="ARBA" id="ARBA00001946"/>
    </source>
</evidence>
<dbReference type="CDD" id="cd04673">
    <property type="entry name" value="NUDIX_ADPRase"/>
    <property type="match status" value="1"/>
</dbReference>
<dbReference type="PROSITE" id="PS00893">
    <property type="entry name" value="NUDIX_BOX"/>
    <property type="match status" value="1"/>
</dbReference>
<dbReference type="AlphaFoldDB" id="B3PUQ6"/>
<dbReference type="eggNOG" id="COG1051">
    <property type="taxonomic scope" value="Bacteria"/>
</dbReference>
<gene>
    <name evidence="6" type="ordered locus">RHECIAT_CH0001476</name>
</gene>
<dbReference type="InterPro" id="IPR015797">
    <property type="entry name" value="NUDIX_hydrolase-like_dom_sf"/>
</dbReference>
<feature type="region of interest" description="Disordered" evidence="4">
    <location>
        <begin position="1"/>
        <end position="22"/>
    </location>
</feature>
<evidence type="ECO:0000256" key="3">
    <source>
        <dbReference type="RuleBase" id="RU003476"/>
    </source>
</evidence>
<reference evidence="6 7" key="1">
    <citation type="submission" date="2008-04" db="EMBL/GenBank/DDBJ databases">
        <title>Genome diversity and DNA divergence of Rhizobium etli.</title>
        <authorList>
            <person name="Gonzalez V."/>
            <person name="Acosta J.L."/>
            <person name="Santamaria R.I."/>
            <person name="Bustos P."/>
            <person name="Hernandez-Gonzalez I.L."/>
            <person name="Fernandez J.L."/>
            <person name="Diaz R."/>
            <person name="Flores M."/>
            <person name="Mora J."/>
            <person name="Palacios R."/>
            <person name="Davila G."/>
        </authorList>
    </citation>
    <scope>NUCLEOTIDE SEQUENCE [LARGE SCALE GENOMIC DNA]</scope>
    <source>
        <strain evidence="6 7">CIAT 652</strain>
    </source>
</reference>
<evidence type="ECO:0000313" key="7">
    <source>
        <dbReference type="Proteomes" id="UP000008817"/>
    </source>
</evidence>
<dbReference type="SUPFAM" id="SSF55811">
    <property type="entry name" value="Nudix"/>
    <property type="match status" value="1"/>
</dbReference>
<dbReference type="InterPro" id="IPR000086">
    <property type="entry name" value="NUDIX_hydrolase_dom"/>
</dbReference>
<dbReference type="PANTHER" id="PTHR43736">
    <property type="entry name" value="ADP-RIBOSE PYROPHOSPHATASE"/>
    <property type="match status" value="1"/>
</dbReference>
<evidence type="ECO:0000256" key="4">
    <source>
        <dbReference type="SAM" id="MobiDB-lite"/>
    </source>
</evidence>
<dbReference type="Proteomes" id="UP000008817">
    <property type="component" value="Chromosome"/>
</dbReference>
<proteinExistence type="inferred from homology"/>
<feature type="domain" description="Nudix hydrolase" evidence="5">
    <location>
        <begin position="45"/>
        <end position="177"/>
    </location>
</feature>
<protein>
    <submittedName>
        <fullName evidence="6">Putative ADP-ribose pyrophosphatase protein, mutT/nudiX family</fullName>
    </submittedName>
</protein>
<accession>B3PUQ6</accession>
<name>B3PUQ6_RHIE6</name>
<feature type="compositionally biased region" description="Polar residues" evidence="4">
    <location>
        <begin position="1"/>
        <end position="16"/>
    </location>
</feature>
<dbReference type="EMBL" id="CP001074">
    <property type="protein sequence ID" value="ACE90455.1"/>
    <property type="molecule type" value="Genomic_DNA"/>
</dbReference>
<keyword evidence="2 3" id="KW-0378">Hydrolase</keyword>
<organism evidence="6 7">
    <name type="scientific">Rhizobium etli (strain CIAT 652)</name>
    <dbReference type="NCBI Taxonomy" id="491916"/>
    <lineage>
        <taxon>Bacteria</taxon>
        <taxon>Pseudomonadati</taxon>
        <taxon>Pseudomonadota</taxon>
        <taxon>Alphaproteobacteria</taxon>
        <taxon>Hyphomicrobiales</taxon>
        <taxon>Rhizobiaceae</taxon>
        <taxon>Rhizobium/Agrobacterium group</taxon>
        <taxon>Rhizobium</taxon>
    </lineage>
</organism>
<dbReference type="HOGENOM" id="CLU_037162_20_2_5"/>
<dbReference type="GO" id="GO:0016787">
    <property type="term" value="F:hydrolase activity"/>
    <property type="evidence" value="ECO:0007669"/>
    <property type="project" value="UniProtKB-KW"/>
</dbReference>
<dbReference type="PRINTS" id="PR00502">
    <property type="entry name" value="NUDIXFAMILY"/>
</dbReference>
<dbReference type="Gene3D" id="3.90.79.10">
    <property type="entry name" value="Nucleoside Triphosphate Pyrophosphohydrolase"/>
    <property type="match status" value="1"/>
</dbReference>
<comment type="cofactor">
    <cofactor evidence="1">
        <name>Mg(2+)</name>
        <dbReference type="ChEBI" id="CHEBI:18420"/>
    </cofactor>
</comment>
<dbReference type="KEGG" id="rec:RHECIAT_CH0001476"/>
<sequence>MHRLSALSSEPAQTKNWEARQRRHATIGPCDRMGRHNKSSLMISTAKAASSAILERDGRFLLVLRRNPPSADMYAFPGGRAEPGETPEQTALREFREETGIEAHNPRLFSTYDLKTHGPDGSLKSHFFLSVFRVEADRDIVAEAADDAAALGWYTVDEIRRLPVPQSVLECAERLAEDDYRSTGR</sequence>
<comment type="similarity">
    <text evidence="3">Belongs to the Nudix hydrolase family.</text>
</comment>
<dbReference type="Pfam" id="PF00293">
    <property type="entry name" value="NUDIX"/>
    <property type="match status" value="1"/>
</dbReference>
<dbReference type="InterPro" id="IPR020084">
    <property type="entry name" value="NUDIX_hydrolase_CS"/>
</dbReference>
<evidence type="ECO:0000313" key="6">
    <source>
        <dbReference type="EMBL" id="ACE90455.1"/>
    </source>
</evidence>
<evidence type="ECO:0000256" key="2">
    <source>
        <dbReference type="ARBA" id="ARBA00022801"/>
    </source>
</evidence>
<dbReference type="InterPro" id="IPR020476">
    <property type="entry name" value="Nudix_hydrolase"/>
</dbReference>
<dbReference type="PANTHER" id="PTHR43736:SF1">
    <property type="entry name" value="DIHYDRONEOPTERIN TRIPHOSPHATE DIPHOSPHATASE"/>
    <property type="match status" value="1"/>
</dbReference>
<evidence type="ECO:0000259" key="5">
    <source>
        <dbReference type="PROSITE" id="PS51462"/>
    </source>
</evidence>
<dbReference type="PROSITE" id="PS51462">
    <property type="entry name" value="NUDIX"/>
    <property type="match status" value="1"/>
</dbReference>